<name>E6SIE3_THEM7</name>
<gene>
    <name evidence="1" type="ordered locus">Tmar_1854</name>
</gene>
<keyword evidence="2" id="KW-1185">Reference proteome</keyword>
<dbReference type="STRING" id="644966.Tmar_1854"/>
<dbReference type="HOGENOM" id="CLU_908918_0_0_9"/>
<dbReference type="RefSeq" id="WP_013496255.1">
    <property type="nucleotide sequence ID" value="NC_014831.1"/>
</dbReference>
<organism evidence="1 2">
    <name type="scientific">Thermaerobacter marianensis (strain ATCC 700841 / DSM 12885 / JCM 10246 / 7p75a)</name>
    <dbReference type="NCBI Taxonomy" id="644966"/>
    <lineage>
        <taxon>Bacteria</taxon>
        <taxon>Bacillati</taxon>
        <taxon>Bacillota</taxon>
        <taxon>Clostridia</taxon>
        <taxon>Eubacteriales</taxon>
        <taxon>Clostridiales Family XVII. Incertae Sedis</taxon>
        <taxon>Thermaerobacter</taxon>
    </lineage>
</organism>
<evidence type="ECO:0000313" key="1">
    <source>
        <dbReference type="EMBL" id="ADU51954.1"/>
    </source>
</evidence>
<dbReference type="KEGG" id="tmr:Tmar_1854"/>
<dbReference type="AlphaFoldDB" id="E6SIE3"/>
<reference evidence="2" key="2">
    <citation type="journal article" date="2010" name="Stand. Genomic Sci.">
        <title>Complete genome sequence of Thermaerobacter marianensis type strain (7p75aT).</title>
        <authorList>
            <person name="Han C."/>
            <person name="Gu W."/>
            <person name="Zhang X."/>
            <person name="Lapidus A."/>
            <person name="Nolan M."/>
            <person name="Copeland A."/>
            <person name="Lucas S."/>
            <person name="Glavina Del Rio T."/>
            <person name="Tice H."/>
            <person name="Cheng J."/>
            <person name="Tapia R."/>
            <person name="Goodwin L."/>
            <person name="Pitluck S."/>
            <person name="Pagani I."/>
            <person name="Ivanova N."/>
            <person name="Mavromatis K."/>
            <person name="Mikhailova N."/>
            <person name="Pati A."/>
            <person name="Chen A."/>
            <person name="Palaniappan K."/>
            <person name="Land M."/>
            <person name="Hauser L."/>
            <person name="Chang Y."/>
            <person name="Jeffries C."/>
            <person name="Schneider S."/>
            <person name="Rohde M."/>
            <person name="Goker M."/>
            <person name="Pukall R."/>
            <person name="Woyke T."/>
            <person name="Bristow J."/>
            <person name="Eisen J."/>
            <person name="Markowitz V."/>
            <person name="Hugenholtz P."/>
            <person name="Kyrpides N."/>
            <person name="Klenk H."/>
            <person name="Detter J."/>
        </authorList>
    </citation>
    <scope>NUCLEOTIDE SEQUENCE [LARGE SCALE GENOMIC DNA]</scope>
    <source>
        <strain evidence="2">ATCC 700841 / DSM 12885 / JCM 10246 / 7p75a</strain>
    </source>
</reference>
<dbReference type="eggNOG" id="ENOG503395B">
    <property type="taxonomic scope" value="Bacteria"/>
</dbReference>
<dbReference type="Proteomes" id="UP000008915">
    <property type="component" value="Chromosome"/>
</dbReference>
<accession>E6SIE3</accession>
<proteinExistence type="predicted"/>
<dbReference type="OrthoDB" id="2081068at2"/>
<dbReference type="EMBL" id="CP002344">
    <property type="protein sequence ID" value="ADU51954.1"/>
    <property type="molecule type" value="Genomic_DNA"/>
</dbReference>
<protein>
    <submittedName>
        <fullName evidence="1">Uncharacterized protein</fullName>
    </submittedName>
</protein>
<reference evidence="1 2" key="1">
    <citation type="journal article" date="2010" name="Stand. Genomic Sci.">
        <title>Complete genome sequence of Thermaerobacter marianensis type strain (7p75a).</title>
        <authorList>
            <person name="Han C."/>
            <person name="Gu W."/>
            <person name="Zhang X."/>
            <person name="Lapidus A."/>
            <person name="Nolan M."/>
            <person name="Copeland A."/>
            <person name="Lucas S."/>
            <person name="Del Rio T.G."/>
            <person name="Tice H."/>
            <person name="Cheng J.F."/>
            <person name="Tapia R."/>
            <person name="Goodwin L."/>
            <person name="Pitluck S."/>
            <person name="Pagani I."/>
            <person name="Ivanova N."/>
            <person name="Mavromatis K."/>
            <person name="Mikhailova N."/>
            <person name="Pati A."/>
            <person name="Chen A."/>
            <person name="Palaniappan K."/>
            <person name="Land M."/>
            <person name="Hauser L."/>
            <person name="Chang Y.J."/>
            <person name="Jeffries C.D."/>
            <person name="Schneider S."/>
            <person name="Rohde M."/>
            <person name="Goker M."/>
            <person name="Pukall R."/>
            <person name="Woyke T."/>
            <person name="Bristow J."/>
            <person name="Eisen J.A."/>
            <person name="Markowitz V."/>
            <person name="Hugenholtz P."/>
            <person name="Kyrpides N.C."/>
            <person name="Klenk H.P."/>
            <person name="Detter J.C."/>
        </authorList>
    </citation>
    <scope>NUCLEOTIDE SEQUENCE [LARGE SCALE GENOMIC DNA]</scope>
    <source>
        <strain evidence="2">ATCC 700841 / DSM 12885 / JCM 10246 / 7p75a</strain>
    </source>
</reference>
<evidence type="ECO:0000313" key="2">
    <source>
        <dbReference type="Proteomes" id="UP000008915"/>
    </source>
</evidence>
<sequence>MAGGQNECGSPLPYPRPGDHHLCTVAILPTLHHLHKDPAFAHYDYDALRSLILTFDPDCICGEIRPEDWAATAGGSRPGYCGPVEYRECILPLCLERAIPFRAIDAYRDEDATGALPVANPSTVEASDTLLDLAWQAVTDVFLHLIRRSECGAGAIFDPAVMDVIRAKHRLQQQATPIHEARTWQVRNLRMAANIVDVCADYLGGKVLVTVGLEHVPFLWDSSLSVTGYACCRSIGGAPPGEVMAAPWRGFPHGRRHRGGRLLPLAAQGACSEPCLREGRCIRSARRTGLWGTGGKEPGETRCIVG</sequence>